<keyword evidence="2" id="KW-1185">Reference proteome</keyword>
<dbReference type="RefSeq" id="WP_186867156.1">
    <property type="nucleotide sequence ID" value="NZ_JACOPH010000007.1"/>
</dbReference>
<sequence length="185" mass="21610">MHIAFYGIAPEVGTSANMKAVAAGFLQYQNRYVKITEDEESDFVFSEELVFTDCTNNRHAEEIIGKSDLLVYNLLIPYQELETVYFRHSMVQKNIIFLIGKYYQDKFYDKTKLARTYRIAEERICTIPYSPRFQKAYENETILQYVREQQGKQTSLEAVEFTACLQQMIQAVCTCTSRKGEIYYG</sequence>
<organism evidence="1 2">
    <name type="scientific">Roseburia zhanii</name>
    <dbReference type="NCBI Taxonomy" id="2763064"/>
    <lineage>
        <taxon>Bacteria</taxon>
        <taxon>Bacillati</taxon>
        <taxon>Bacillota</taxon>
        <taxon>Clostridia</taxon>
        <taxon>Lachnospirales</taxon>
        <taxon>Lachnospiraceae</taxon>
        <taxon>Roseburia</taxon>
    </lineage>
</organism>
<name>A0A923LRA3_9FIRM</name>
<protein>
    <submittedName>
        <fullName evidence="1">Uncharacterized protein</fullName>
    </submittedName>
</protein>
<evidence type="ECO:0000313" key="2">
    <source>
        <dbReference type="Proteomes" id="UP000606720"/>
    </source>
</evidence>
<evidence type="ECO:0000313" key="1">
    <source>
        <dbReference type="EMBL" id="MBC5714463.1"/>
    </source>
</evidence>
<dbReference type="AlphaFoldDB" id="A0A923LRA3"/>
<dbReference type="EMBL" id="JACOPH010000007">
    <property type="protein sequence ID" value="MBC5714463.1"/>
    <property type="molecule type" value="Genomic_DNA"/>
</dbReference>
<reference evidence="1" key="1">
    <citation type="submission" date="2020-08" db="EMBL/GenBank/DDBJ databases">
        <title>Genome public.</title>
        <authorList>
            <person name="Liu C."/>
            <person name="Sun Q."/>
        </authorList>
    </citation>
    <scope>NUCLEOTIDE SEQUENCE</scope>
    <source>
        <strain evidence="1">BX1005</strain>
    </source>
</reference>
<dbReference type="Proteomes" id="UP000606720">
    <property type="component" value="Unassembled WGS sequence"/>
</dbReference>
<proteinExistence type="predicted"/>
<gene>
    <name evidence="1" type="ORF">H8S17_09610</name>
</gene>
<comment type="caution">
    <text evidence="1">The sequence shown here is derived from an EMBL/GenBank/DDBJ whole genome shotgun (WGS) entry which is preliminary data.</text>
</comment>
<accession>A0A923LRA3</accession>